<dbReference type="GO" id="GO:0045259">
    <property type="term" value="C:proton-transporting ATP synthase complex"/>
    <property type="evidence" value="ECO:0007669"/>
    <property type="project" value="UniProtKB-KW"/>
</dbReference>
<dbReference type="PANTHER" id="PTHR11910">
    <property type="entry name" value="ATP SYNTHASE DELTA CHAIN"/>
    <property type="match status" value="1"/>
</dbReference>
<dbReference type="InterPro" id="IPR000711">
    <property type="entry name" value="ATPase_OSCP/dsu"/>
</dbReference>
<evidence type="ECO:0000313" key="8">
    <source>
        <dbReference type="EMBL" id="GIP19051.1"/>
    </source>
</evidence>
<reference evidence="8" key="1">
    <citation type="submission" date="2021-03" db="EMBL/GenBank/DDBJ databases">
        <title>Antimicrobial resistance genes in bacteria isolated from Japanese honey, and their potential for conferring macrolide and lincosamide resistance in the American foulbrood pathogen Paenibacillus larvae.</title>
        <authorList>
            <person name="Okamoto M."/>
            <person name="Kumagai M."/>
            <person name="Kanamori H."/>
            <person name="Takamatsu D."/>
        </authorList>
    </citation>
    <scope>NUCLEOTIDE SEQUENCE</scope>
    <source>
        <strain evidence="8">J40TS1</strain>
    </source>
</reference>
<sequence>MSRDIVVAKRYAQALFELAAAGKVVSQVELELKLVVDALAHNEQLNKFLELPSVQPQNKIDLLKQSFGDQLSELVYNTLQLMIERGRQSLISNLFESYVKIAGDALGQAKATVYTARSLSDAELANVAAQFEQVTGKKIIAEQIVNPELLGGVQVRIGDRLYDGSLAGKLERLQKTLYSKAL</sequence>
<dbReference type="Proteomes" id="UP000683139">
    <property type="component" value="Unassembled WGS sequence"/>
</dbReference>
<dbReference type="SUPFAM" id="SSF47928">
    <property type="entry name" value="N-terminal domain of the delta subunit of the F1F0-ATP synthase"/>
    <property type="match status" value="1"/>
</dbReference>
<keyword evidence="7" id="KW-0139">CF(1)</keyword>
<keyword evidence="7" id="KW-1003">Cell membrane</keyword>
<accession>A0A919YV34</accession>
<evidence type="ECO:0000256" key="3">
    <source>
        <dbReference type="ARBA" id="ARBA00022781"/>
    </source>
</evidence>
<comment type="caution">
    <text evidence="8">The sequence shown here is derived from an EMBL/GenBank/DDBJ whole genome shotgun (WGS) entry which is preliminary data.</text>
</comment>
<evidence type="ECO:0000256" key="6">
    <source>
        <dbReference type="ARBA" id="ARBA00023310"/>
    </source>
</evidence>
<dbReference type="Pfam" id="PF00213">
    <property type="entry name" value="OSCP"/>
    <property type="match status" value="1"/>
</dbReference>
<organism evidence="8 9">
    <name type="scientific">Paenibacillus montaniterrae</name>
    <dbReference type="NCBI Taxonomy" id="429341"/>
    <lineage>
        <taxon>Bacteria</taxon>
        <taxon>Bacillati</taxon>
        <taxon>Bacillota</taxon>
        <taxon>Bacilli</taxon>
        <taxon>Bacillales</taxon>
        <taxon>Paenibacillaceae</taxon>
        <taxon>Paenibacillus</taxon>
    </lineage>
</organism>
<dbReference type="AlphaFoldDB" id="A0A919YV34"/>
<gene>
    <name evidence="7 8" type="primary">atpH</name>
    <name evidence="8" type="ORF">J40TS1_46930</name>
</gene>
<evidence type="ECO:0000256" key="2">
    <source>
        <dbReference type="ARBA" id="ARBA00022448"/>
    </source>
</evidence>
<evidence type="ECO:0000256" key="7">
    <source>
        <dbReference type="HAMAP-Rule" id="MF_01416"/>
    </source>
</evidence>
<keyword evidence="6 7" id="KW-0066">ATP synthesis</keyword>
<dbReference type="InterPro" id="IPR026015">
    <property type="entry name" value="ATP_synth_OSCP/delta_N_sf"/>
</dbReference>
<keyword evidence="9" id="KW-1185">Reference proteome</keyword>
<dbReference type="GO" id="GO:0046933">
    <property type="term" value="F:proton-transporting ATP synthase activity, rotational mechanism"/>
    <property type="evidence" value="ECO:0007669"/>
    <property type="project" value="UniProtKB-UniRule"/>
</dbReference>
<dbReference type="NCBIfam" id="NF004403">
    <property type="entry name" value="PRK05758.2-4"/>
    <property type="match status" value="1"/>
</dbReference>
<dbReference type="PRINTS" id="PR00125">
    <property type="entry name" value="ATPASEDELTA"/>
</dbReference>
<dbReference type="Gene3D" id="1.10.520.20">
    <property type="entry name" value="N-terminal domain of the delta subunit of the F1F0-ATP synthase"/>
    <property type="match status" value="1"/>
</dbReference>
<keyword evidence="3 7" id="KW-0375">Hydrogen ion transport</keyword>
<proteinExistence type="inferred from homology"/>
<evidence type="ECO:0000256" key="5">
    <source>
        <dbReference type="ARBA" id="ARBA00023136"/>
    </source>
</evidence>
<protein>
    <recommendedName>
        <fullName evidence="7">ATP synthase subunit delta</fullName>
    </recommendedName>
    <alternativeName>
        <fullName evidence="7">ATP synthase F(1) sector subunit delta</fullName>
    </alternativeName>
    <alternativeName>
        <fullName evidence="7">F-type ATPase subunit delta</fullName>
        <shortName evidence="7">F-ATPase subunit delta</shortName>
    </alternativeName>
</protein>
<dbReference type="GO" id="GO:0005886">
    <property type="term" value="C:plasma membrane"/>
    <property type="evidence" value="ECO:0007669"/>
    <property type="project" value="UniProtKB-SubCell"/>
</dbReference>
<dbReference type="HAMAP" id="MF_01416">
    <property type="entry name" value="ATP_synth_delta_bact"/>
    <property type="match status" value="1"/>
</dbReference>
<name>A0A919YV34_9BACL</name>
<dbReference type="NCBIfam" id="TIGR01145">
    <property type="entry name" value="ATP_synt_delta"/>
    <property type="match status" value="1"/>
</dbReference>
<keyword evidence="4 7" id="KW-0406">Ion transport</keyword>
<comment type="subcellular location">
    <subcellularLocation>
        <location evidence="7">Cell membrane</location>
        <topology evidence="7">Peripheral membrane protein</topology>
    </subcellularLocation>
    <subcellularLocation>
        <location evidence="1">Membrane</location>
    </subcellularLocation>
</comment>
<evidence type="ECO:0000256" key="4">
    <source>
        <dbReference type="ARBA" id="ARBA00023065"/>
    </source>
</evidence>
<keyword evidence="2 7" id="KW-0813">Transport</keyword>
<comment type="function">
    <text evidence="7">This protein is part of the stalk that links CF(0) to CF(1). It either transmits conformational changes from CF(0) to CF(1) or is implicated in proton conduction.</text>
</comment>
<dbReference type="EMBL" id="BOSE01000012">
    <property type="protein sequence ID" value="GIP19051.1"/>
    <property type="molecule type" value="Genomic_DNA"/>
</dbReference>
<evidence type="ECO:0000313" key="9">
    <source>
        <dbReference type="Proteomes" id="UP000683139"/>
    </source>
</evidence>
<comment type="function">
    <text evidence="7">F(1)F(0) ATP synthase produces ATP from ADP in the presence of a proton or sodium gradient. F-type ATPases consist of two structural domains, F(1) containing the extramembraneous catalytic core and F(0) containing the membrane proton channel, linked together by a central stalk and a peripheral stalk. During catalysis, ATP synthesis in the catalytic domain of F(1) is coupled via a rotary mechanism of the central stalk subunits to proton translocation.</text>
</comment>
<evidence type="ECO:0000256" key="1">
    <source>
        <dbReference type="ARBA" id="ARBA00004370"/>
    </source>
</evidence>
<keyword evidence="5 7" id="KW-0472">Membrane</keyword>
<comment type="similarity">
    <text evidence="7">Belongs to the ATPase delta chain family.</text>
</comment>
<dbReference type="RefSeq" id="WP_213519711.1">
    <property type="nucleotide sequence ID" value="NZ_BOSE01000012.1"/>
</dbReference>